<dbReference type="FunFam" id="3.30.70.270:FF:000001">
    <property type="entry name" value="Diguanylate cyclase domain protein"/>
    <property type="match status" value="1"/>
</dbReference>
<dbReference type="PANTHER" id="PTHR45138:SF9">
    <property type="entry name" value="DIGUANYLATE CYCLASE DGCM-RELATED"/>
    <property type="match status" value="1"/>
</dbReference>
<keyword evidence="4" id="KW-0472">Membrane</keyword>
<evidence type="ECO:0000313" key="6">
    <source>
        <dbReference type="EMBL" id="NDW15310.1"/>
    </source>
</evidence>
<evidence type="ECO:0000256" key="3">
    <source>
        <dbReference type="ARBA" id="ARBA00034247"/>
    </source>
</evidence>
<dbReference type="EMBL" id="JAAAWO010000004">
    <property type="protein sequence ID" value="NDW15310.1"/>
    <property type="molecule type" value="Genomic_DNA"/>
</dbReference>
<name>A0A6N9TDT2_9ALTE</name>
<feature type="domain" description="GGDEF" evidence="5">
    <location>
        <begin position="217"/>
        <end position="354"/>
    </location>
</feature>
<evidence type="ECO:0000313" key="7">
    <source>
        <dbReference type="Proteomes" id="UP000471381"/>
    </source>
</evidence>
<reference evidence="6 7" key="1">
    <citation type="submission" date="2020-01" db="EMBL/GenBank/DDBJ databases">
        <title>Genomes of bacteria type strains.</title>
        <authorList>
            <person name="Chen J."/>
            <person name="Zhu S."/>
            <person name="Yang J."/>
        </authorList>
    </citation>
    <scope>NUCLEOTIDE SEQUENCE [LARGE SCALE GENOMIC DNA]</scope>
    <source>
        <strain evidence="6 7">LMG 24078</strain>
    </source>
</reference>
<accession>A0A6N9TDT2</accession>
<feature type="transmembrane region" description="Helical" evidence="4">
    <location>
        <begin position="96"/>
        <end position="116"/>
    </location>
</feature>
<dbReference type="SUPFAM" id="SSF55073">
    <property type="entry name" value="Nucleotide cyclase"/>
    <property type="match status" value="1"/>
</dbReference>
<feature type="transmembrane region" description="Helical" evidence="4">
    <location>
        <begin position="12"/>
        <end position="35"/>
    </location>
</feature>
<comment type="cofactor">
    <cofactor evidence="1">
        <name>Mg(2+)</name>
        <dbReference type="ChEBI" id="CHEBI:18420"/>
    </cofactor>
</comment>
<dbReference type="PROSITE" id="PS51257">
    <property type="entry name" value="PROKAR_LIPOPROTEIN"/>
    <property type="match status" value="1"/>
</dbReference>
<dbReference type="Proteomes" id="UP000471381">
    <property type="component" value="Unassembled WGS sequence"/>
</dbReference>
<dbReference type="InterPro" id="IPR050469">
    <property type="entry name" value="Diguanylate_Cyclase"/>
</dbReference>
<feature type="transmembrane region" description="Helical" evidence="4">
    <location>
        <begin position="123"/>
        <end position="142"/>
    </location>
</feature>
<dbReference type="GO" id="GO:0052621">
    <property type="term" value="F:diguanylate cyclase activity"/>
    <property type="evidence" value="ECO:0007669"/>
    <property type="project" value="UniProtKB-EC"/>
</dbReference>
<dbReference type="AlphaFoldDB" id="A0A6N9TDT2"/>
<evidence type="ECO:0000256" key="2">
    <source>
        <dbReference type="ARBA" id="ARBA00012528"/>
    </source>
</evidence>
<dbReference type="InterPro" id="IPR029787">
    <property type="entry name" value="Nucleotide_cyclase"/>
</dbReference>
<proteinExistence type="predicted"/>
<dbReference type="Pfam" id="PF00990">
    <property type="entry name" value="GGDEF"/>
    <property type="match status" value="1"/>
</dbReference>
<comment type="catalytic activity">
    <reaction evidence="3">
        <text>2 GTP = 3',3'-c-di-GMP + 2 diphosphate</text>
        <dbReference type="Rhea" id="RHEA:24898"/>
        <dbReference type="ChEBI" id="CHEBI:33019"/>
        <dbReference type="ChEBI" id="CHEBI:37565"/>
        <dbReference type="ChEBI" id="CHEBI:58805"/>
        <dbReference type="EC" id="2.7.7.65"/>
    </reaction>
</comment>
<dbReference type="NCBIfam" id="TIGR00254">
    <property type="entry name" value="GGDEF"/>
    <property type="match status" value="1"/>
</dbReference>
<evidence type="ECO:0000256" key="4">
    <source>
        <dbReference type="SAM" id="Phobius"/>
    </source>
</evidence>
<dbReference type="PROSITE" id="PS50887">
    <property type="entry name" value="GGDEF"/>
    <property type="match status" value="1"/>
</dbReference>
<keyword evidence="7" id="KW-1185">Reference proteome</keyword>
<dbReference type="CDD" id="cd01949">
    <property type="entry name" value="GGDEF"/>
    <property type="match status" value="1"/>
</dbReference>
<dbReference type="Gene3D" id="3.30.70.270">
    <property type="match status" value="1"/>
</dbReference>
<dbReference type="SMART" id="SM00267">
    <property type="entry name" value="GGDEF"/>
    <property type="match status" value="1"/>
</dbReference>
<keyword evidence="4" id="KW-0812">Transmembrane</keyword>
<dbReference type="InterPro" id="IPR000160">
    <property type="entry name" value="GGDEF_dom"/>
</dbReference>
<feature type="transmembrane region" description="Helical" evidence="4">
    <location>
        <begin position="71"/>
        <end position="90"/>
    </location>
</feature>
<dbReference type="InterPro" id="IPR043128">
    <property type="entry name" value="Rev_trsase/Diguanyl_cyclase"/>
</dbReference>
<keyword evidence="4" id="KW-1133">Transmembrane helix</keyword>
<dbReference type="PANTHER" id="PTHR45138">
    <property type="entry name" value="REGULATORY COMPONENTS OF SENSORY TRANSDUCTION SYSTEM"/>
    <property type="match status" value="1"/>
</dbReference>
<protein>
    <recommendedName>
        <fullName evidence="2">diguanylate cyclase</fullName>
        <ecNumber evidence="2">2.7.7.65</ecNumber>
    </recommendedName>
</protein>
<evidence type="ECO:0000256" key="1">
    <source>
        <dbReference type="ARBA" id="ARBA00001946"/>
    </source>
</evidence>
<organism evidence="6 7">
    <name type="scientific">Alteromonas genovensis</name>
    <dbReference type="NCBI Taxonomy" id="471225"/>
    <lineage>
        <taxon>Bacteria</taxon>
        <taxon>Pseudomonadati</taxon>
        <taxon>Pseudomonadota</taxon>
        <taxon>Gammaproteobacteria</taxon>
        <taxon>Alteromonadales</taxon>
        <taxon>Alteromonadaceae</taxon>
        <taxon>Alteromonas/Salinimonas group</taxon>
        <taxon>Alteromonas</taxon>
    </lineage>
</organism>
<gene>
    <name evidence="6" type="ORF">GTQ48_07245</name>
</gene>
<dbReference type="EC" id="2.7.7.65" evidence="2"/>
<evidence type="ECO:0000259" key="5">
    <source>
        <dbReference type="PROSITE" id="PS50887"/>
    </source>
</evidence>
<dbReference type="RefSeq" id="WP_163105910.1">
    <property type="nucleotide sequence ID" value="NZ_JAAAWO010000004.1"/>
</dbReference>
<feature type="transmembrane region" description="Helical" evidence="4">
    <location>
        <begin position="47"/>
        <end position="64"/>
    </location>
</feature>
<sequence length="354" mass="40184">MQVNTEKELVRLRIALFIGALIVACFMVADFFLLPSALHQLYLYDRLLIQIPIILIAIVLSFWRHFSHYRAYIFTTLLVALTYSNYWVIWVCWQEYQFAFPYEGTILYAFYCVFALGIPFRFAITSAVIDVIGFIVVMWLAPAYGDRIPISLGFVAASLFTCSYAKYRLDRSLSLLKKTNDRLTKLSKFDPLSDLLNRRALRNQSENLLAYAKRHKVSLAVIMLDLDDFKAYNDHFGHQQGDEAIRQQSSILRGIFKRETDIIGRYGGEEFVVVLSDVNEEQLKQSCQKILLGWEETNLAHAPNAAHPFISCSIGAVITNTPGDASIDSLIGVADKALYKAKDKGKACYELAAL</sequence>
<comment type="caution">
    <text evidence="6">The sequence shown here is derived from an EMBL/GenBank/DDBJ whole genome shotgun (WGS) entry which is preliminary data.</text>
</comment>